<reference evidence="3" key="2">
    <citation type="submission" date="2020-06" db="EMBL/GenBank/DDBJ databases">
        <authorList>
            <person name="Sheffer M."/>
        </authorList>
    </citation>
    <scope>NUCLEOTIDE SEQUENCE</scope>
</reference>
<sequence>MKRLGRPNGWWAFFLLVPLTVLWVCCMCFFLGRLPVRPKNLQLIVNNPKEDEELYKQASTDLEKFVSESAGRVRIRRILENLAGGLTEEMEHSSWIVMPKLDPSMGDRKRPKRSYCKDPPLCASVDIVTRNYVSNADPSLDQGIYLLSNATAELLNKRISIATVNAVTPRSQKKGENAKGDGNARRIESGTGGHQYKAPNNVMNNIVADSASLRSATRSPTIDVSTNRNMFNVSTAVSTAINSTPVIAVPPMSTTGVIGKHGQPQGSALPTNRMTATSGKTSQYPVPQPQQAYFQFGQQKFNHLQSNPIRAPQMLFPNVVRNAPHQQIPTVALAAAAF</sequence>
<dbReference type="EMBL" id="JABXBU010002072">
    <property type="protein sequence ID" value="KAF8778219.1"/>
    <property type="molecule type" value="Genomic_DNA"/>
</dbReference>
<keyword evidence="2" id="KW-0812">Transmembrane</keyword>
<comment type="caution">
    <text evidence="3">The sequence shown here is derived from an EMBL/GenBank/DDBJ whole genome shotgun (WGS) entry which is preliminary data.</text>
</comment>
<evidence type="ECO:0000313" key="3">
    <source>
        <dbReference type="EMBL" id="KAF8778219.1"/>
    </source>
</evidence>
<evidence type="ECO:0000256" key="1">
    <source>
        <dbReference type="SAM" id="MobiDB-lite"/>
    </source>
</evidence>
<feature type="transmembrane region" description="Helical" evidence="2">
    <location>
        <begin position="12"/>
        <end position="32"/>
    </location>
</feature>
<keyword evidence="2" id="KW-0472">Membrane</keyword>
<reference evidence="3" key="1">
    <citation type="journal article" date="2020" name="bioRxiv">
        <title>Chromosome-level reference genome of the European wasp spider Argiope bruennichi: a resource for studies on range expansion and evolutionary adaptation.</title>
        <authorList>
            <person name="Sheffer M.M."/>
            <person name="Hoppe A."/>
            <person name="Krehenwinkel H."/>
            <person name="Uhl G."/>
            <person name="Kuss A.W."/>
            <person name="Jensen L."/>
            <person name="Jensen C."/>
            <person name="Gillespie R.G."/>
            <person name="Hoff K.J."/>
            <person name="Prost S."/>
        </authorList>
    </citation>
    <scope>NUCLEOTIDE SEQUENCE</scope>
</reference>
<evidence type="ECO:0000256" key="2">
    <source>
        <dbReference type="SAM" id="Phobius"/>
    </source>
</evidence>
<proteinExistence type="predicted"/>
<organism evidence="3 4">
    <name type="scientific">Argiope bruennichi</name>
    <name type="common">Wasp spider</name>
    <name type="synonym">Aranea bruennichi</name>
    <dbReference type="NCBI Taxonomy" id="94029"/>
    <lineage>
        <taxon>Eukaryota</taxon>
        <taxon>Metazoa</taxon>
        <taxon>Ecdysozoa</taxon>
        <taxon>Arthropoda</taxon>
        <taxon>Chelicerata</taxon>
        <taxon>Arachnida</taxon>
        <taxon>Araneae</taxon>
        <taxon>Araneomorphae</taxon>
        <taxon>Entelegynae</taxon>
        <taxon>Araneoidea</taxon>
        <taxon>Araneidae</taxon>
        <taxon>Argiope</taxon>
    </lineage>
</organism>
<dbReference type="Proteomes" id="UP000807504">
    <property type="component" value="Unassembled WGS sequence"/>
</dbReference>
<name>A0A8T0EW13_ARGBR</name>
<protein>
    <submittedName>
        <fullName evidence="3">Uncharacterized protein</fullName>
    </submittedName>
</protein>
<gene>
    <name evidence="3" type="ORF">HNY73_014961</name>
</gene>
<keyword evidence="4" id="KW-1185">Reference proteome</keyword>
<feature type="compositionally biased region" description="Basic and acidic residues" evidence="1">
    <location>
        <begin position="173"/>
        <end position="188"/>
    </location>
</feature>
<evidence type="ECO:0000313" key="4">
    <source>
        <dbReference type="Proteomes" id="UP000807504"/>
    </source>
</evidence>
<feature type="compositionally biased region" description="Polar residues" evidence="1">
    <location>
        <begin position="264"/>
        <end position="284"/>
    </location>
</feature>
<feature type="region of interest" description="Disordered" evidence="1">
    <location>
        <begin position="258"/>
        <end position="284"/>
    </location>
</feature>
<accession>A0A8T0EW13</accession>
<keyword evidence="2" id="KW-1133">Transmembrane helix</keyword>
<feature type="region of interest" description="Disordered" evidence="1">
    <location>
        <begin position="170"/>
        <end position="199"/>
    </location>
</feature>
<dbReference type="AlphaFoldDB" id="A0A8T0EW13"/>